<feature type="transmembrane region" description="Helical" evidence="6">
    <location>
        <begin position="328"/>
        <end position="346"/>
    </location>
</feature>
<feature type="transmembrane region" description="Helical" evidence="6">
    <location>
        <begin position="416"/>
        <end position="438"/>
    </location>
</feature>
<dbReference type="KEGG" id="lvi:G7068_09025"/>
<keyword evidence="2" id="KW-0813">Transport</keyword>
<dbReference type="InterPro" id="IPR020846">
    <property type="entry name" value="MFS_dom"/>
</dbReference>
<dbReference type="CDD" id="cd17316">
    <property type="entry name" value="MFS_SV2_like"/>
    <property type="match status" value="1"/>
</dbReference>
<dbReference type="AlphaFoldDB" id="A0A6G7XFI7"/>
<evidence type="ECO:0000256" key="2">
    <source>
        <dbReference type="ARBA" id="ARBA00022448"/>
    </source>
</evidence>
<evidence type="ECO:0000256" key="6">
    <source>
        <dbReference type="SAM" id="Phobius"/>
    </source>
</evidence>
<feature type="transmembrane region" description="Helical" evidence="6">
    <location>
        <begin position="94"/>
        <end position="112"/>
    </location>
</feature>
<dbReference type="RefSeq" id="WP_166291303.1">
    <property type="nucleotide sequence ID" value="NZ_CP049863.1"/>
</dbReference>
<comment type="subcellular location">
    <subcellularLocation>
        <location evidence="1">Cell membrane</location>
        <topology evidence="1">Multi-pass membrane protein</topology>
    </subcellularLocation>
</comment>
<dbReference type="InterPro" id="IPR036259">
    <property type="entry name" value="MFS_trans_sf"/>
</dbReference>
<reference evidence="8 9" key="1">
    <citation type="submission" date="2020-03" db="EMBL/GenBank/DDBJ databases">
        <title>Leucobacter sp. nov., isolated from beetles.</title>
        <authorList>
            <person name="Hyun D.-W."/>
            <person name="Bae J.-W."/>
        </authorList>
    </citation>
    <scope>NUCLEOTIDE SEQUENCE [LARGE SCALE GENOMIC DNA]</scope>
    <source>
        <strain evidence="8 9">HDW9C</strain>
    </source>
</reference>
<sequence length="459" mass="49581">MTATQTTTQETVDFDDLPLNKFHIRITALTFGAHFNDGFAVGIIGMAIVLIGQRGDMDLNAWWTGALGAGALFGLFAGALLFGSVADKLGRQKIFAISFIVITLATFAQFWVQEPWQLLTLRIILGLGIGGDYAVGHAMLAEVLPQKRRGEILGSFSVIWTFGYVLATLIGIFFMQSGIEDAWRWMLIAPGFIAVIVLVARLGTPESPRWLLRMGREKEARAILDKHFGTHVVLEPEPVVKGELTGIRGLFSKRYIRRTIFNCVFFACIVMPYFAIYTFLPSILSNMGLSDLAESGSGYAVEIYLNVFLLAGALAGIWATAKFSRRGFLISGFIILTVSLTALALVPTTATIISVVIFAVFTFSLSAISNLVGVFPAESFPTPVRSSGIGFATAISRLGSVVSTFLLPVLMASLGVAPTILILAGVLAIGLVVSVLWAPETKHKTLTQSGLITLPDRVH</sequence>
<feature type="transmembrane region" description="Helical" evidence="6">
    <location>
        <begin position="260"/>
        <end position="283"/>
    </location>
</feature>
<name>A0A6G7XFI7_9MICO</name>
<organism evidence="8 9">
    <name type="scientific">Leucobacter viscericola</name>
    <dbReference type="NCBI Taxonomy" id="2714935"/>
    <lineage>
        <taxon>Bacteria</taxon>
        <taxon>Bacillati</taxon>
        <taxon>Actinomycetota</taxon>
        <taxon>Actinomycetes</taxon>
        <taxon>Micrococcales</taxon>
        <taxon>Microbacteriaceae</taxon>
        <taxon>Leucobacter</taxon>
    </lineage>
</organism>
<keyword evidence="5 6" id="KW-0472">Membrane</keyword>
<dbReference type="Proteomes" id="UP000502677">
    <property type="component" value="Chromosome"/>
</dbReference>
<proteinExistence type="predicted"/>
<evidence type="ECO:0000259" key="7">
    <source>
        <dbReference type="PROSITE" id="PS50850"/>
    </source>
</evidence>
<dbReference type="SUPFAM" id="SSF103473">
    <property type="entry name" value="MFS general substrate transporter"/>
    <property type="match status" value="1"/>
</dbReference>
<dbReference type="GO" id="GO:0022857">
    <property type="term" value="F:transmembrane transporter activity"/>
    <property type="evidence" value="ECO:0007669"/>
    <property type="project" value="InterPro"/>
</dbReference>
<feature type="transmembrane region" description="Helical" evidence="6">
    <location>
        <begin position="62"/>
        <end position="82"/>
    </location>
</feature>
<feature type="transmembrane region" description="Helical" evidence="6">
    <location>
        <begin position="303"/>
        <end position="321"/>
    </location>
</feature>
<dbReference type="PANTHER" id="PTHR23511:SF34">
    <property type="entry name" value="SYNAPTIC VESICLE GLYCOPROTEIN 2"/>
    <property type="match status" value="1"/>
</dbReference>
<evidence type="ECO:0000313" key="8">
    <source>
        <dbReference type="EMBL" id="QIK63325.1"/>
    </source>
</evidence>
<feature type="transmembrane region" description="Helical" evidence="6">
    <location>
        <begin position="389"/>
        <end position="410"/>
    </location>
</feature>
<feature type="transmembrane region" description="Helical" evidence="6">
    <location>
        <begin position="26"/>
        <end position="50"/>
    </location>
</feature>
<evidence type="ECO:0000256" key="1">
    <source>
        <dbReference type="ARBA" id="ARBA00004651"/>
    </source>
</evidence>
<evidence type="ECO:0000313" key="9">
    <source>
        <dbReference type="Proteomes" id="UP000502677"/>
    </source>
</evidence>
<evidence type="ECO:0000256" key="5">
    <source>
        <dbReference type="ARBA" id="ARBA00023136"/>
    </source>
</evidence>
<dbReference type="PANTHER" id="PTHR23511">
    <property type="entry name" value="SYNAPTIC VESICLE GLYCOPROTEIN 2"/>
    <property type="match status" value="1"/>
</dbReference>
<keyword evidence="4 6" id="KW-1133">Transmembrane helix</keyword>
<dbReference type="GO" id="GO:0005886">
    <property type="term" value="C:plasma membrane"/>
    <property type="evidence" value="ECO:0007669"/>
    <property type="project" value="UniProtKB-SubCell"/>
</dbReference>
<keyword evidence="3 6" id="KW-0812">Transmembrane</keyword>
<feature type="transmembrane region" description="Helical" evidence="6">
    <location>
        <begin position="182"/>
        <end position="204"/>
    </location>
</feature>
<dbReference type="Gene3D" id="1.20.1250.20">
    <property type="entry name" value="MFS general substrate transporter like domains"/>
    <property type="match status" value="1"/>
</dbReference>
<feature type="transmembrane region" description="Helical" evidence="6">
    <location>
        <begin position="352"/>
        <end position="377"/>
    </location>
</feature>
<dbReference type="InterPro" id="IPR005828">
    <property type="entry name" value="MFS_sugar_transport-like"/>
</dbReference>
<evidence type="ECO:0000256" key="4">
    <source>
        <dbReference type="ARBA" id="ARBA00022989"/>
    </source>
</evidence>
<feature type="domain" description="Major facilitator superfamily (MFS) profile" evidence="7">
    <location>
        <begin position="26"/>
        <end position="442"/>
    </location>
</feature>
<feature type="transmembrane region" description="Helical" evidence="6">
    <location>
        <begin position="118"/>
        <end position="140"/>
    </location>
</feature>
<dbReference type="PROSITE" id="PS50850">
    <property type="entry name" value="MFS"/>
    <property type="match status" value="1"/>
</dbReference>
<protein>
    <submittedName>
        <fullName evidence="8">MFS transporter</fullName>
    </submittedName>
</protein>
<evidence type="ECO:0000256" key="3">
    <source>
        <dbReference type="ARBA" id="ARBA00022692"/>
    </source>
</evidence>
<dbReference type="EMBL" id="CP049863">
    <property type="protein sequence ID" value="QIK63325.1"/>
    <property type="molecule type" value="Genomic_DNA"/>
</dbReference>
<dbReference type="Pfam" id="PF00083">
    <property type="entry name" value="Sugar_tr"/>
    <property type="match status" value="1"/>
</dbReference>
<gene>
    <name evidence="8" type="ORF">G7068_09025</name>
</gene>
<accession>A0A6G7XFI7</accession>
<keyword evidence="9" id="KW-1185">Reference proteome</keyword>
<feature type="transmembrane region" description="Helical" evidence="6">
    <location>
        <begin position="152"/>
        <end position="176"/>
    </location>
</feature>